<dbReference type="Gene3D" id="3.30.470.20">
    <property type="entry name" value="ATP-grasp fold, B domain"/>
    <property type="match status" value="1"/>
</dbReference>
<name>A0A0U3F7Y2_9CREN</name>
<accession>A0A0U3F7Y2</accession>
<dbReference type="STRING" id="940295.EYM_04240"/>
<keyword evidence="3 6" id="KW-0547">Nucleotide-binding</keyword>
<dbReference type="SUPFAM" id="SSF56104">
    <property type="entry name" value="SAICAR synthase-like"/>
    <property type="match status" value="1"/>
</dbReference>
<evidence type="ECO:0000256" key="1">
    <source>
        <dbReference type="ARBA" id="ARBA00004672"/>
    </source>
</evidence>
<evidence type="ECO:0000256" key="4">
    <source>
        <dbReference type="ARBA" id="ARBA00022755"/>
    </source>
</evidence>
<evidence type="ECO:0000313" key="8">
    <source>
        <dbReference type="EMBL" id="ALU11737.1"/>
    </source>
</evidence>
<dbReference type="PROSITE" id="PS01058">
    <property type="entry name" value="SAICAR_SYNTHETASE_2"/>
    <property type="match status" value="1"/>
</dbReference>
<evidence type="ECO:0000256" key="6">
    <source>
        <dbReference type="HAMAP-Rule" id="MF_00137"/>
    </source>
</evidence>
<dbReference type="GO" id="GO:0006189">
    <property type="term" value="P:'de novo' IMP biosynthetic process"/>
    <property type="evidence" value="ECO:0007669"/>
    <property type="project" value="UniProtKB-UniRule"/>
</dbReference>
<reference evidence="8 9" key="1">
    <citation type="submission" date="2013-11" db="EMBL/GenBank/DDBJ databases">
        <title>Comparative genomics of Ignicoccus.</title>
        <authorList>
            <person name="Podar M."/>
        </authorList>
    </citation>
    <scope>NUCLEOTIDE SEQUENCE [LARGE SCALE GENOMIC DNA]</scope>
    <source>
        <strain evidence="8 9">DSM 13165</strain>
    </source>
</reference>
<dbReference type="Pfam" id="PF01259">
    <property type="entry name" value="SAICAR_synt"/>
    <property type="match status" value="1"/>
</dbReference>
<gene>
    <name evidence="6" type="primary">purC</name>
    <name evidence="8" type="ORF">EYM_04240</name>
</gene>
<protein>
    <recommendedName>
        <fullName evidence="6">Phosphoribosylaminoimidazole-succinocarboxamide synthase</fullName>
        <ecNumber evidence="6">6.3.2.6</ecNumber>
    </recommendedName>
    <alternativeName>
        <fullName evidence="6">SAICAR synthetase</fullName>
    </alternativeName>
</protein>
<dbReference type="PANTHER" id="PTHR43599">
    <property type="entry name" value="MULTIFUNCTIONAL PROTEIN ADE2"/>
    <property type="match status" value="1"/>
</dbReference>
<dbReference type="GeneID" id="30680241"/>
<dbReference type="InterPro" id="IPR028923">
    <property type="entry name" value="SAICAR_synt/ADE2_N"/>
</dbReference>
<keyword evidence="9" id="KW-1185">Reference proteome</keyword>
<comment type="catalytic activity">
    <reaction evidence="6">
        <text>5-amino-1-(5-phospho-D-ribosyl)imidazole-4-carboxylate + L-aspartate + ATP = (2S)-2-[5-amino-1-(5-phospho-beta-D-ribosyl)imidazole-4-carboxamido]succinate + ADP + phosphate + 2 H(+)</text>
        <dbReference type="Rhea" id="RHEA:22628"/>
        <dbReference type="ChEBI" id="CHEBI:15378"/>
        <dbReference type="ChEBI" id="CHEBI:29991"/>
        <dbReference type="ChEBI" id="CHEBI:30616"/>
        <dbReference type="ChEBI" id="CHEBI:43474"/>
        <dbReference type="ChEBI" id="CHEBI:58443"/>
        <dbReference type="ChEBI" id="CHEBI:77657"/>
        <dbReference type="ChEBI" id="CHEBI:456216"/>
        <dbReference type="EC" id="6.3.2.6"/>
    </reaction>
</comment>
<evidence type="ECO:0000256" key="3">
    <source>
        <dbReference type="ARBA" id="ARBA00022741"/>
    </source>
</evidence>
<dbReference type="GO" id="GO:0005524">
    <property type="term" value="F:ATP binding"/>
    <property type="evidence" value="ECO:0007669"/>
    <property type="project" value="UniProtKB-KW"/>
</dbReference>
<dbReference type="InterPro" id="IPR018236">
    <property type="entry name" value="SAICAR_synthetase_CS"/>
</dbReference>
<dbReference type="OrthoDB" id="10775at2157"/>
<evidence type="ECO:0000256" key="2">
    <source>
        <dbReference type="ARBA" id="ARBA00022598"/>
    </source>
</evidence>
<dbReference type="EC" id="6.3.2.6" evidence="6"/>
<dbReference type="EMBL" id="CP006867">
    <property type="protein sequence ID" value="ALU11737.1"/>
    <property type="molecule type" value="Genomic_DNA"/>
</dbReference>
<dbReference type="UniPathway" id="UPA00074">
    <property type="reaction ID" value="UER00131"/>
</dbReference>
<feature type="domain" description="SAICAR synthetase/ADE2 N-terminal" evidence="7">
    <location>
        <begin position="3"/>
        <end position="213"/>
    </location>
</feature>
<evidence type="ECO:0000259" key="7">
    <source>
        <dbReference type="Pfam" id="PF01259"/>
    </source>
</evidence>
<dbReference type="Proteomes" id="UP000060778">
    <property type="component" value="Chromosome"/>
</dbReference>
<keyword evidence="2 6" id="KW-0436">Ligase</keyword>
<dbReference type="RefSeq" id="WP_075049800.1">
    <property type="nucleotide sequence ID" value="NZ_CP006867.1"/>
</dbReference>
<dbReference type="HAMAP" id="MF_00137">
    <property type="entry name" value="SAICAR_synth"/>
    <property type="match status" value="1"/>
</dbReference>
<organism evidence="8 9">
    <name type="scientific">Ignicoccus islandicus DSM 13165</name>
    <dbReference type="NCBI Taxonomy" id="940295"/>
    <lineage>
        <taxon>Archaea</taxon>
        <taxon>Thermoproteota</taxon>
        <taxon>Thermoprotei</taxon>
        <taxon>Desulfurococcales</taxon>
        <taxon>Desulfurococcaceae</taxon>
        <taxon>Ignicoccus</taxon>
    </lineage>
</organism>
<dbReference type="PATRIC" id="fig|940295.4.peg.812"/>
<dbReference type="KEGG" id="iis:EYM_04240"/>
<keyword evidence="5 6" id="KW-0067">ATP-binding</keyword>
<dbReference type="AlphaFoldDB" id="A0A0U3F7Y2"/>
<dbReference type="PANTHER" id="PTHR43599:SF3">
    <property type="entry name" value="SI:DKEY-6E2.2"/>
    <property type="match status" value="1"/>
</dbReference>
<dbReference type="GO" id="GO:0004639">
    <property type="term" value="F:phosphoribosylaminoimidazolesuccinocarboxamide synthase activity"/>
    <property type="evidence" value="ECO:0007669"/>
    <property type="project" value="UniProtKB-UniRule"/>
</dbReference>
<proteinExistence type="inferred from homology"/>
<keyword evidence="4 6" id="KW-0658">Purine biosynthesis</keyword>
<comment type="pathway">
    <text evidence="1 6">Purine metabolism; IMP biosynthesis via de novo pathway; 5-amino-1-(5-phospho-D-ribosyl)imidazole-4-carboxamide from 5-amino-1-(5-phospho-D-ribosyl)imidazole-4-carboxylate: step 1/2.</text>
</comment>
<evidence type="ECO:0000256" key="5">
    <source>
        <dbReference type="ARBA" id="ARBA00022840"/>
    </source>
</evidence>
<evidence type="ECO:0000313" key="9">
    <source>
        <dbReference type="Proteomes" id="UP000060778"/>
    </source>
</evidence>
<comment type="similarity">
    <text evidence="6">Belongs to the SAICAR synthetase family.</text>
</comment>
<sequence length="232" mass="26943">MDLLYEGKSKRVYKLDEDKVLLEFKDTFSAFDGEKIETVNGKGEVNAIFTEVLMRYLNERGIPTQFVSRDSNKIIALRSEPLPLEFIVRNYAFGSLLKRMPLFKKGEKLKKPIFEIHFKSDELHDPLLSYDDPIAAGLLSEEELKHLRDLSLRINDILRELFERAGYELVDLKLEFGKRGDEFILIDELSPDVFRAWKDGSSYDKDLFRKGKSGRETLDAYKVLLNDLIKVL</sequence>
<dbReference type="InterPro" id="IPR050089">
    <property type="entry name" value="SAICAR_synthetase"/>
</dbReference>
<dbReference type="Gene3D" id="3.30.200.20">
    <property type="entry name" value="Phosphorylase Kinase, domain 1"/>
    <property type="match status" value="1"/>
</dbReference>